<keyword evidence="2" id="KW-1185">Reference proteome</keyword>
<accession>A0A2U3QJM8</accession>
<gene>
    <name evidence="1" type="ORF">NBG4_620008</name>
</gene>
<evidence type="ECO:0000313" key="1">
    <source>
        <dbReference type="EMBL" id="SPQ01616.1"/>
    </source>
</evidence>
<proteinExistence type="predicted"/>
<sequence length="48" mass="5603">MRELGNTQRTLLVFWSCATANKPNTYCLNFYIDHIISRHAHAITSHEK</sequence>
<protein>
    <submittedName>
        <fullName evidence="1">Uncharacterized protein</fullName>
    </submittedName>
</protein>
<organism evidence="1 2">
    <name type="scientific">Candidatus Sulfobium mesophilum</name>
    <dbReference type="NCBI Taxonomy" id="2016548"/>
    <lineage>
        <taxon>Bacteria</taxon>
        <taxon>Pseudomonadati</taxon>
        <taxon>Nitrospirota</taxon>
        <taxon>Nitrospiria</taxon>
        <taxon>Nitrospirales</taxon>
        <taxon>Nitrospiraceae</taxon>
        <taxon>Candidatus Sulfobium</taxon>
    </lineage>
</organism>
<dbReference type="AlphaFoldDB" id="A0A2U3QJM8"/>
<dbReference type="Proteomes" id="UP000245125">
    <property type="component" value="Unassembled WGS sequence"/>
</dbReference>
<dbReference type="EMBL" id="OUUY01000111">
    <property type="protein sequence ID" value="SPQ01616.1"/>
    <property type="molecule type" value="Genomic_DNA"/>
</dbReference>
<name>A0A2U3QJM8_9BACT</name>
<evidence type="ECO:0000313" key="2">
    <source>
        <dbReference type="Proteomes" id="UP000245125"/>
    </source>
</evidence>
<reference evidence="2" key="1">
    <citation type="submission" date="2018-03" db="EMBL/GenBank/DDBJ databases">
        <authorList>
            <person name="Zecchin S."/>
        </authorList>
    </citation>
    <scope>NUCLEOTIDE SEQUENCE [LARGE SCALE GENOMIC DNA]</scope>
</reference>